<dbReference type="STRING" id="531814.SAMN04487944_107109"/>
<accession>A0A1H9QUJ4</accession>
<keyword evidence="2" id="KW-1185">Reference proteome</keyword>
<proteinExistence type="predicted"/>
<evidence type="ECO:0000313" key="2">
    <source>
        <dbReference type="Proteomes" id="UP000199687"/>
    </source>
</evidence>
<name>A0A1H9QUJ4_9BACI</name>
<reference evidence="1 2" key="1">
    <citation type="submission" date="2016-10" db="EMBL/GenBank/DDBJ databases">
        <authorList>
            <person name="de Groot N.N."/>
        </authorList>
    </citation>
    <scope>NUCLEOTIDE SEQUENCE [LARGE SCALE GENOMIC DNA]</scope>
    <source>
        <strain evidence="1 2">CGMCC 1.7727</strain>
    </source>
</reference>
<gene>
    <name evidence="1" type="ORF">SAMN04487944_107109</name>
</gene>
<organism evidence="1 2">
    <name type="scientific">Gracilibacillus ureilyticus</name>
    <dbReference type="NCBI Taxonomy" id="531814"/>
    <lineage>
        <taxon>Bacteria</taxon>
        <taxon>Bacillati</taxon>
        <taxon>Bacillota</taxon>
        <taxon>Bacilli</taxon>
        <taxon>Bacillales</taxon>
        <taxon>Bacillaceae</taxon>
        <taxon>Gracilibacillus</taxon>
    </lineage>
</organism>
<dbReference type="EMBL" id="FOGL01000007">
    <property type="protein sequence ID" value="SER64134.1"/>
    <property type="molecule type" value="Genomic_DNA"/>
</dbReference>
<evidence type="ECO:0000313" key="1">
    <source>
        <dbReference type="EMBL" id="SER64134.1"/>
    </source>
</evidence>
<sequence length="95" mass="11158">MKPLVSAYPRLYEQLLKSLEEENIHSFDIEAYATEKDGQAEIEIRFGDNFQHVIKEKFSLNNLTEKNQDYLAFCTKTGETCKETLIQDYFKMVKP</sequence>
<dbReference type="RefSeq" id="WP_089740509.1">
    <property type="nucleotide sequence ID" value="NZ_FOGL01000007.1"/>
</dbReference>
<protein>
    <submittedName>
        <fullName evidence="1">Uncharacterized protein</fullName>
    </submittedName>
</protein>
<dbReference type="AlphaFoldDB" id="A0A1H9QUJ4"/>
<dbReference type="OrthoDB" id="2629255at2"/>
<dbReference type="Proteomes" id="UP000199687">
    <property type="component" value="Unassembled WGS sequence"/>
</dbReference>